<proteinExistence type="predicted"/>
<reference evidence="2" key="1">
    <citation type="submission" date="2016-10" db="EMBL/GenBank/DDBJ databases">
        <authorList>
            <person name="Varghese N."/>
            <person name="Submissions S."/>
        </authorList>
    </citation>
    <scope>NUCLEOTIDE SEQUENCE [LARGE SCALE GENOMIC DNA]</scope>
    <source>
        <strain evidence="2">DSM 26879</strain>
    </source>
</reference>
<dbReference type="GO" id="GO:0005198">
    <property type="term" value="F:structural molecule activity"/>
    <property type="evidence" value="ECO:0007669"/>
    <property type="project" value="InterPro"/>
</dbReference>
<dbReference type="Pfam" id="PF06841">
    <property type="entry name" value="Phage_T4_gp19"/>
    <property type="match status" value="1"/>
</dbReference>
<organism evidence="1 2">
    <name type="scientific">Yoonia tamlensis</name>
    <dbReference type="NCBI Taxonomy" id="390270"/>
    <lineage>
        <taxon>Bacteria</taxon>
        <taxon>Pseudomonadati</taxon>
        <taxon>Pseudomonadota</taxon>
        <taxon>Alphaproteobacteria</taxon>
        <taxon>Rhodobacterales</taxon>
        <taxon>Paracoccaceae</taxon>
        <taxon>Yoonia</taxon>
    </lineage>
</organism>
<dbReference type="AlphaFoldDB" id="A0A1I6GBP8"/>
<keyword evidence="2" id="KW-1185">Reference proteome</keyword>
<sequence>MDDFSAPTAFHFDVAFQGSDPDISDTAFQEVTGLETELVTEPLHEGGENRFVHNLPKQVKHKNLTLKRALTGDDSGLVTWCQNTLERGFGVAIKPHDLLISLLNDAAEPVASWAVTNAFPVKWSTGNFDAMKNELAIETIELSYLTLERKS</sequence>
<name>A0A1I6GBP8_9RHOB</name>
<protein>
    <submittedName>
        <fullName evidence="1">Conserved hypothetical phage tail region protein</fullName>
    </submittedName>
</protein>
<dbReference type="OrthoDB" id="9799891at2"/>
<dbReference type="InterPro" id="IPR010667">
    <property type="entry name" value="Phage_T4_Gp19"/>
</dbReference>
<dbReference type="EMBL" id="FOYP01000001">
    <property type="protein sequence ID" value="SFR39623.1"/>
    <property type="molecule type" value="Genomic_DNA"/>
</dbReference>
<gene>
    <name evidence="1" type="ORF">SAMN04488005_1390</name>
</gene>
<dbReference type="Proteomes" id="UP000199478">
    <property type="component" value="Unassembled WGS sequence"/>
</dbReference>
<evidence type="ECO:0000313" key="1">
    <source>
        <dbReference type="EMBL" id="SFR39623.1"/>
    </source>
</evidence>
<dbReference type="PANTHER" id="PTHR38009">
    <property type="entry name" value="CONSERVED HYPOTHETICAL PHAGE TAIL PROTEIN"/>
    <property type="match status" value="1"/>
</dbReference>
<evidence type="ECO:0000313" key="2">
    <source>
        <dbReference type="Proteomes" id="UP000199478"/>
    </source>
</evidence>
<dbReference type="InterPro" id="IPR011747">
    <property type="entry name" value="CHP02241"/>
</dbReference>
<dbReference type="STRING" id="390270.SAMN04488005_1390"/>
<dbReference type="RefSeq" id="WP_090198086.1">
    <property type="nucleotide sequence ID" value="NZ_FOYP01000001.1"/>
</dbReference>
<dbReference type="PANTHER" id="PTHR38009:SF1">
    <property type="entry name" value="CONSERVED HYPOTHETICAL PHAGE TAIL PROTEIN"/>
    <property type="match status" value="1"/>
</dbReference>
<accession>A0A1I6GBP8</accession>
<dbReference type="NCBIfam" id="TIGR02241">
    <property type="entry name" value="conserved hypothetical phage tail region protein"/>
    <property type="match status" value="1"/>
</dbReference>